<accession>A0A371RH73</accession>
<dbReference type="InterPro" id="IPR058163">
    <property type="entry name" value="LysR-type_TF_proteobact-type"/>
</dbReference>
<dbReference type="Pfam" id="PF03466">
    <property type="entry name" value="LysR_substrate"/>
    <property type="match status" value="1"/>
</dbReference>
<proteinExistence type="inferred from homology"/>
<reference evidence="6 7" key="1">
    <citation type="submission" date="2018-08" db="EMBL/GenBank/DDBJ databases">
        <title>Parvularcula sp. SM1705, isolated from surface water of the South Sea China.</title>
        <authorList>
            <person name="Sun L."/>
        </authorList>
    </citation>
    <scope>NUCLEOTIDE SEQUENCE [LARGE SCALE GENOMIC DNA]</scope>
    <source>
        <strain evidence="6 7">SM1705</strain>
    </source>
</reference>
<dbReference type="EMBL" id="QUQO01000001">
    <property type="protein sequence ID" value="RFB04775.1"/>
    <property type="molecule type" value="Genomic_DNA"/>
</dbReference>
<evidence type="ECO:0000313" key="7">
    <source>
        <dbReference type="Proteomes" id="UP000264589"/>
    </source>
</evidence>
<dbReference type="PROSITE" id="PS50931">
    <property type="entry name" value="HTH_LYSR"/>
    <property type="match status" value="1"/>
</dbReference>
<keyword evidence="7" id="KW-1185">Reference proteome</keyword>
<dbReference type="InterPro" id="IPR036388">
    <property type="entry name" value="WH-like_DNA-bd_sf"/>
</dbReference>
<protein>
    <submittedName>
        <fullName evidence="6">LysR family transcriptional regulator</fullName>
    </submittedName>
</protein>
<dbReference type="PANTHER" id="PTHR30537:SF5">
    <property type="entry name" value="HTH-TYPE TRANSCRIPTIONAL ACTIVATOR TTDR-RELATED"/>
    <property type="match status" value="1"/>
</dbReference>
<keyword evidence="3" id="KW-0238">DNA-binding</keyword>
<dbReference type="FunFam" id="1.10.10.10:FF:000001">
    <property type="entry name" value="LysR family transcriptional regulator"/>
    <property type="match status" value="1"/>
</dbReference>
<dbReference type="OrthoDB" id="9813056at2"/>
<evidence type="ECO:0000256" key="1">
    <source>
        <dbReference type="ARBA" id="ARBA00009437"/>
    </source>
</evidence>
<dbReference type="GO" id="GO:0003677">
    <property type="term" value="F:DNA binding"/>
    <property type="evidence" value="ECO:0007669"/>
    <property type="project" value="UniProtKB-KW"/>
</dbReference>
<dbReference type="PANTHER" id="PTHR30537">
    <property type="entry name" value="HTH-TYPE TRANSCRIPTIONAL REGULATOR"/>
    <property type="match status" value="1"/>
</dbReference>
<dbReference type="InterPro" id="IPR005119">
    <property type="entry name" value="LysR_subst-bd"/>
</dbReference>
<evidence type="ECO:0000259" key="5">
    <source>
        <dbReference type="PROSITE" id="PS50931"/>
    </source>
</evidence>
<dbReference type="SUPFAM" id="SSF53850">
    <property type="entry name" value="Periplasmic binding protein-like II"/>
    <property type="match status" value="1"/>
</dbReference>
<dbReference type="Gene3D" id="1.10.10.10">
    <property type="entry name" value="Winged helix-like DNA-binding domain superfamily/Winged helix DNA-binding domain"/>
    <property type="match status" value="1"/>
</dbReference>
<dbReference type="InterPro" id="IPR000847">
    <property type="entry name" value="LysR_HTH_N"/>
</dbReference>
<dbReference type="GO" id="GO:0003700">
    <property type="term" value="F:DNA-binding transcription factor activity"/>
    <property type="evidence" value="ECO:0007669"/>
    <property type="project" value="InterPro"/>
</dbReference>
<comment type="similarity">
    <text evidence="1">Belongs to the LysR transcriptional regulatory family.</text>
</comment>
<evidence type="ECO:0000256" key="3">
    <source>
        <dbReference type="ARBA" id="ARBA00023125"/>
    </source>
</evidence>
<keyword evidence="4" id="KW-0804">Transcription</keyword>
<dbReference type="Proteomes" id="UP000264589">
    <property type="component" value="Unassembled WGS sequence"/>
</dbReference>
<evidence type="ECO:0000313" key="6">
    <source>
        <dbReference type="EMBL" id="RFB04775.1"/>
    </source>
</evidence>
<dbReference type="Gene3D" id="3.40.190.290">
    <property type="match status" value="1"/>
</dbReference>
<dbReference type="CDD" id="cd08422">
    <property type="entry name" value="PBP2_CrgA_like"/>
    <property type="match status" value="1"/>
</dbReference>
<name>A0A371RH73_9PROT</name>
<dbReference type="Pfam" id="PF00126">
    <property type="entry name" value="HTH_1"/>
    <property type="match status" value="1"/>
</dbReference>
<evidence type="ECO:0000256" key="2">
    <source>
        <dbReference type="ARBA" id="ARBA00023015"/>
    </source>
</evidence>
<dbReference type="SUPFAM" id="SSF46785">
    <property type="entry name" value="Winged helix' DNA-binding domain"/>
    <property type="match status" value="1"/>
</dbReference>
<organism evidence="6 7">
    <name type="scientific">Parvularcula marina</name>
    <dbReference type="NCBI Taxonomy" id="2292771"/>
    <lineage>
        <taxon>Bacteria</taxon>
        <taxon>Pseudomonadati</taxon>
        <taxon>Pseudomonadota</taxon>
        <taxon>Alphaproteobacteria</taxon>
        <taxon>Parvularculales</taxon>
        <taxon>Parvularculaceae</taxon>
        <taxon>Parvularcula</taxon>
    </lineage>
</organism>
<gene>
    <name evidence="6" type="ORF">DX908_05455</name>
</gene>
<dbReference type="InterPro" id="IPR036390">
    <property type="entry name" value="WH_DNA-bd_sf"/>
</dbReference>
<dbReference type="RefSeq" id="WP_116391408.1">
    <property type="nucleotide sequence ID" value="NZ_QUQO01000001.1"/>
</dbReference>
<feature type="domain" description="HTH lysR-type" evidence="5">
    <location>
        <begin position="1"/>
        <end position="59"/>
    </location>
</feature>
<evidence type="ECO:0000256" key="4">
    <source>
        <dbReference type="ARBA" id="ARBA00023163"/>
    </source>
</evidence>
<comment type="caution">
    <text evidence="6">The sequence shown here is derived from an EMBL/GenBank/DDBJ whole genome shotgun (WGS) entry which is preliminary data.</text>
</comment>
<dbReference type="AlphaFoldDB" id="A0A371RH73"/>
<sequence>MDRFDDMRVFQTIARTASITATAAEFDVAPSAVSRRLKALEERLGVQLVHRTTRTLTLTPAGETYLAGTNDILDSVEHLEGGLQIGAGTLTGRIRLSAPFSFALTALPDVLKGFVDENPGVELDLQLTDSRVDLVGEGFDLALRIGELSDSSLIAKRLCPVTMAVAGPPSLIEQHGPFEKPADFAGAPSVVYTNVPNSHIWTFGDGETVTTRPVFRVNNGEMLREMSVRGLGFVREPRFILAPAIEAGQLIEILPETDWGVSRLHAVYPPMAHMPVRLRTFIDYLAGALKC</sequence>
<keyword evidence="2" id="KW-0805">Transcription regulation</keyword>
<dbReference type="InParanoid" id="A0A371RH73"/>
<dbReference type="FunCoup" id="A0A371RH73">
    <property type="interactions" value="10"/>
</dbReference>